<dbReference type="GO" id="GO:0051959">
    <property type="term" value="F:dynein light intermediate chain binding"/>
    <property type="evidence" value="ECO:0007669"/>
    <property type="project" value="InterPro"/>
</dbReference>
<feature type="domain" description="Dynein heavy chain tail" evidence="2">
    <location>
        <begin position="278"/>
        <end position="920"/>
    </location>
</feature>
<name>A0AAV8X647_9CUCU</name>
<feature type="compositionally biased region" description="Basic and acidic residues" evidence="1">
    <location>
        <begin position="1"/>
        <end position="11"/>
    </location>
</feature>
<reference evidence="3" key="1">
    <citation type="journal article" date="2023" name="Insect Mol. Biol.">
        <title>Genome sequencing provides insights into the evolution of gene families encoding plant cell wall-degrading enzymes in longhorned beetles.</title>
        <authorList>
            <person name="Shin N.R."/>
            <person name="Okamura Y."/>
            <person name="Kirsch R."/>
            <person name="Pauchet Y."/>
        </authorList>
    </citation>
    <scope>NUCLEOTIDE SEQUENCE</scope>
    <source>
        <strain evidence="3">RBIC_L_NR</strain>
    </source>
</reference>
<dbReference type="AlphaFoldDB" id="A0AAV8X647"/>
<organism evidence="3 4">
    <name type="scientific">Rhamnusium bicolor</name>
    <dbReference type="NCBI Taxonomy" id="1586634"/>
    <lineage>
        <taxon>Eukaryota</taxon>
        <taxon>Metazoa</taxon>
        <taxon>Ecdysozoa</taxon>
        <taxon>Arthropoda</taxon>
        <taxon>Hexapoda</taxon>
        <taxon>Insecta</taxon>
        <taxon>Pterygota</taxon>
        <taxon>Neoptera</taxon>
        <taxon>Endopterygota</taxon>
        <taxon>Coleoptera</taxon>
        <taxon>Polyphaga</taxon>
        <taxon>Cucujiformia</taxon>
        <taxon>Chrysomeloidea</taxon>
        <taxon>Cerambycidae</taxon>
        <taxon>Lepturinae</taxon>
        <taxon>Rhagiini</taxon>
        <taxon>Rhamnusium</taxon>
    </lineage>
</organism>
<dbReference type="Proteomes" id="UP001162156">
    <property type="component" value="Unassembled WGS sequence"/>
</dbReference>
<dbReference type="InterPro" id="IPR026983">
    <property type="entry name" value="DHC"/>
</dbReference>
<dbReference type="GO" id="GO:0045505">
    <property type="term" value="F:dynein intermediate chain binding"/>
    <property type="evidence" value="ECO:0007669"/>
    <property type="project" value="InterPro"/>
</dbReference>
<feature type="compositionally biased region" description="Polar residues" evidence="1">
    <location>
        <begin position="13"/>
        <end position="27"/>
    </location>
</feature>
<gene>
    <name evidence="3" type="ORF">NQ314_013327</name>
</gene>
<feature type="compositionally biased region" description="Basic residues" evidence="1">
    <location>
        <begin position="50"/>
        <end position="61"/>
    </location>
</feature>
<dbReference type="InterPro" id="IPR013594">
    <property type="entry name" value="Dynein_heavy_tail"/>
</dbReference>
<evidence type="ECO:0000256" key="1">
    <source>
        <dbReference type="SAM" id="MobiDB-lite"/>
    </source>
</evidence>
<keyword evidence="4" id="KW-1185">Reference proteome</keyword>
<sequence>TTIEPGDKAETPAENTESQATEASTLPSPELTDAEVSDIEGSPPEEPQGKKKKKGKEKGGKGKKKKKVEEVVIIEPVEEDEIIYVPKIIQKLVVDFLLHGGFMTVDGLTDVDHRYLYLYRKTEEGIPNFEYPEYADIEMPSYFVIGMVFVPLLHTTFTEPTIKKITSGNSQRKKQLDDNTSLNTRRTSLKAQKTANQIYSTAQFKQSSVFPEDEPIENVDSGTPIKDELLNEVKGFVSALEWVCEHVEDELDLPMTDLADILNSDLSDEELVHDPNVISNLEEVVMGWEKHILKVIEGYLAKVPAGNGPLPEFDYWHERESSLSSLVEQLKKPTLLRISNILEMAKSPVIDGFIHYQVDLKRHYSEAKDNVKFLSTIKRHLKIITYSSDFRKIIDCIPLIIDGLHLIWILSRYYNTDEVMVPFMERIVWCLLEKVTKILNNEILFRKPITEVQKLTSEAQEMLELWYSTYMDTRLKIEESGKASRWEFDKKRLFAASDYMASVCKDLHEVATVIYHFKNIFGAELRAIVIDPQTIDNVAKRVDRLMIQIENTDFDIFSINCRENWEAIMESFHREVRKLEIEGVNFIDQSFKMIRSSESALEMLLKFKHIETREVIQRKLMVKFDVILDQYMKEILNVDDTFTRNKRHPLLCKNQPPHGGAIYWVRLLYYKLKRPILKFQEVKELMESHLKDDAFNSYLKLAKELKSYEETKLEEWLELYGPTMEKAMQLDILKLTYSNKKLETYFKPARSQSVSQSQGAICSTSFLKSSSQPTKSPKAAKPSSKNAALNRSANVIMDRIHTQRNLTWHEIIGNHVLADLGLQFELNFDNNLWSCFKSVEIFESLKFSLPENIRLVAIRKEKLQHSVNAVYTMVKHYTDLVEKLSEPQMHLLKENLREVELHIQPGLTRIKWSSLGIIEFAERCTTLIINLRTLYLQIEHVQRDLHKRIKMLSSANLFNFKPVQEDPERLSCKDFFHIMNNNRTEKMSQMMKVYDSFGPILIKMEAMVLNTNTGKAPAMVPYYFFWENEIYKALITMTISNLESFNSKIDTKVLLFQVDAIVIMPEVVLRPTATEIYNIILKKC</sequence>
<feature type="region of interest" description="Disordered" evidence="1">
    <location>
        <begin position="1"/>
        <end position="61"/>
    </location>
</feature>
<evidence type="ECO:0000259" key="2">
    <source>
        <dbReference type="Pfam" id="PF08385"/>
    </source>
</evidence>
<protein>
    <recommendedName>
        <fullName evidence="2">Dynein heavy chain tail domain-containing protein</fullName>
    </recommendedName>
</protein>
<dbReference type="PANTHER" id="PTHR22878:SF63">
    <property type="entry name" value="DYNEIN AXONEMAL HEAVY CHAIN 10"/>
    <property type="match status" value="1"/>
</dbReference>
<dbReference type="GO" id="GO:0030286">
    <property type="term" value="C:dynein complex"/>
    <property type="evidence" value="ECO:0007669"/>
    <property type="project" value="InterPro"/>
</dbReference>
<dbReference type="Pfam" id="PF08385">
    <property type="entry name" value="DHC_N1"/>
    <property type="match status" value="1"/>
</dbReference>
<feature type="non-terminal residue" evidence="3">
    <location>
        <position position="1"/>
    </location>
</feature>
<feature type="region of interest" description="Disordered" evidence="1">
    <location>
        <begin position="767"/>
        <end position="787"/>
    </location>
</feature>
<comment type="caution">
    <text evidence="3">The sequence shown here is derived from an EMBL/GenBank/DDBJ whole genome shotgun (WGS) entry which is preliminary data.</text>
</comment>
<accession>A0AAV8X647</accession>
<dbReference type="EMBL" id="JANEYF010003725">
    <property type="protein sequence ID" value="KAJ8934453.1"/>
    <property type="molecule type" value="Genomic_DNA"/>
</dbReference>
<proteinExistence type="predicted"/>
<dbReference type="GO" id="GO:0007018">
    <property type="term" value="P:microtubule-based movement"/>
    <property type="evidence" value="ECO:0007669"/>
    <property type="project" value="InterPro"/>
</dbReference>
<dbReference type="PANTHER" id="PTHR22878">
    <property type="entry name" value="DYNEIN HEAVY CHAIN 6, AXONEMAL-LIKE-RELATED"/>
    <property type="match status" value="1"/>
</dbReference>
<feature type="compositionally biased region" description="Low complexity" evidence="1">
    <location>
        <begin position="768"/>
        <end position="787"/>
    </location>
</feature>
<evidence type="ECO:0000313" key="3">
    <source>
        <dbReference type="EMBL" id="KAJ8934453.1"/>
    </source>
</evidence>
<evidence type="ECO:0000313" key="4">
    <source>
        <dbReference type="Proteomes" id="UP001162156"/>
    </source>
</evidence>